<dbReference type="EMBL" id="HE616890">
    <property type="protein sequence ID" value="CCE94913.1"/>
    <property type="molecule type" value="Genomic_DNA"/>
</dbReference>
<dbReference type="KEGG" id="sfh:SFHH103_00413"/>
<evidence type="ECO:0000313" key="1">
    <source>
        <dbReference type="EMBL" id="CCE94913.1"/>
    </source>
</evidence>
<proteinExistence type="predicted"/>
<sequence length="366" mass="41072">MLSADLMQPIPRLDDGHAFMISWSGGVQSAEAGKDQWRVLPVLHEGKPCVNGFYSKSDLGRFMKQRGLKFVAFQHIQWMGGAFNSHWAPLIPGQSNFSLSPANVWGNVSRNLSRARIETALKAQQDPSPGEMEAILDAKSEPERLAQSIALSLRNLDTSVEQVSSFYNQELTNQLAAGKIDGSRSSSMRDQVLYAQVHSFFLHLGAARDYLATFIALQLGKDHQKYDAMGRLIEAVRTADIEGSMILKIMEARGYVSPRENTSDKWSVSGWLKQATDLRNEFVHKRTYGHKAVERMGHLRPIDLENGLYRYFRPIALDHAANDVFDVIIEHYEKTNELFYTAAKASGFDASILHLTDKDIISIKKA</sequence>
<name>G9A112_SINF1</name>
<dbReference type="AlphaFoldDB" id="G9A112"/>
<dbReference type="PATRIC" id="fig|380.5.peg.444"/>
<dbReference type="RefSeq" id="WP_014327430.1">
    <property type="nucleotide sequence ID" value="NC_016812.1"/>
</dbReference>
<dbReference type="eggNOG" id="ENOG502ZUGC">
    <property type="taxonomic scope" value="Bacteria"/>
</dbReference>
<organism evidence="1 2">
    <name type="scientific">Sinorhizobium fredii (strain HH103)</name>
    <dbReference type="NCBI Taxonomy" id="1117943"/>
    <lineage>
        <taxon>Bacteria</taxon>
        <taxon>Pseudomonadati</taxon>
        <taxon>Pseudomonadota</taxon>
        <taxon>Alphaproteobacteria</taxon>
        <taxon>Hyphomicrobiales</taxon>
        <taxon>Rhizobiaceae</taxon>
        <taxon>Sinorhizobium/Ensifer group</taxon>
        <taxon>Sinorhizobium</taxon>
    </lineage>
</organism>
<gene>
    <name evidence="1" type="ordered locus">SFHH103_00413</name>
</gene>
<protein>
    <submittedName>
        <fullName evidence="1">Uncharacterized protein</fullName>
    </submittedName>
</protein>
<accession>G9A112</accession>
<evidence type="ECO:0000313" key="2">
    <source>
        <dbReference type="Proteomes" id="UP000007735"/>
    </source>
</evidence>
<reference evidence="1 2" key="1">
    <citation type="journal article" date="2012" name="J. Bacteriol.">
        <title>Genome sequence of the soybean symbiont Sinorhizobium fredii HH103.</title>
        <authorList>
            <person name="Weidner S."/>
            <person name="Becker A."/>
            <person name="Bonilla I."/>
            <person name="Jaenicke S."/>
            <person name="Lloret J."/>
            <person name="Margaret I."/>
            <person name="Puhler A."/>
            <person name="Ruiz-Sainz J.E."/>
            <person name="Schneiker-Bekel S."/>
            <person name="Szczepanowski R."/>
            <person name="Vinardell J.M."/>
            <person name="Zehner S."/>
            <person name="Gottfert M."/>
        </authorList>
    </citation>
    <scope>NUCLEOTIDE SEQUENCE [LARGE SCALE GENOMIC DNA]</scope>
    <source>
        <strain evidence="1 2">HH103</strain>
    </source>
</reference>
<dbReference type="Proteomes" id="UP000007735">
    <property type="component" value="Chromosome"/>
</dbReference>
<dbReference type="HOGENOM" id="CLU_756204_0_0_5"/>
<dbReference type="STRING" id="1117943.SFHH103_00413"/>